<protein>
    <submittedName>
        <fullName evidence="1">DnaJ subfamily C member 9</fullName>
    </submittedName>
</protein>
<dbReference type="Proteomes" id="UP000324222">
    <property type="component" value="Unassembled WGS sequence"/>
</dbReference>
<organism evidence="1 2">
    <name type="scientific">Portunus trituberculatus</name>
    <name type="common">Swimming crab</name>
    <name type="synonym">Neptunus trituberculatus</name>
    <dbReference type="NCBI Taxonomy" id="210409"/>
    <lineage>
        <taxon>Eukaryota</taxon>
        <taxon>Metazoa</taxon>
        <taxon>Ecdysozoa</taxon>
        <taxon>Arthropoda</taxon>
        <taxon>Crustacea</taxon>
        <taxon>Multicrustacea</taxon>
        <taxon>Malacostraca</taxon>
        <taxon>Eumalacostraca</taxon>
        <taxon>Eucarida</taxon>
        <taxon>Decapoda</taxon>
        <taxon>Pleocyemata</taxon>
        <taxon>Brachyura</taxon>
        <taxon>Eubrachyura</taxon>
        <taxon>Portunoidea</taxon>
        <taxon>Portunidae</taxon>
        <taxon>Portuninae</taxon>
        <taxon>Portunus</taxon>
    </lineage>
</organism>
<accession>A0A5B7DL03</accession>
<proteinExistence type="predicted"/>
<keyword evidence="2" id="KW-1185">Reference proteome</keyword>
<dbReference type="AlphaFoldDB" id="A0A5B7DL03"/>
<dbReference type="OrthoDB" id="110024at2759"/>
<evidence type="ECO:0000313" key="1">
    <source>
        <dbReference type="EMBL" id="MPC21835.1"/>
    </source>
</evidence>
<name>A0A5B7DL03_PORTR</name>
<reference evidence="1 2" key="1">
    <citation type="submission" date="2019-05" db="EMBL/GenBank/DDBJ databases">
        <title>Another draft genome of Portunus trituberculatus and its Hox gene families provides insights of decapod evolution.</title>
        <authorList>
            <person name="Jeong J.-H."/>
            <person name="Song I."/>
            <person name="Kim S."/>
            <person name="Choi T."/>
            <person name="Kim D."/>
            <person name="Ryu S."/>
            <person name="Kim W."/>
        </authorList>
    </citation>
    <scope>NUCLEOTIDE SEQUENCE [LARGE SCALE GENOMIC DNA]</scope>
    <source>
        <tissue evidence="1">Muscle</tissue>
    </source>
</reference>
<gene>
    <name evidence="1" type="primary">Dnajc9_1</name>
    <name evidence="1" type="ORF">E2C01_014836</name>
</gene>
<sequence length="106" mass="12563">MFPNEVYWKTSVNVVSPAGCLEVREVDEENTPEDKDWNQYWRLLFKKITVESIKNFEREYKDHMQGQQSHNLLAYILYLLVGEQGLHIKKLVHMPHISQYLNSGLL</sequence>
<dbReference type="EMBL" id="VSRR010001023">
    <property type="protein sequence ID" value="MPC21835.1"/>
    <property type="molecule type" value="Genomic_DNA"/>
</dbReference>
<evidence type="ECO:0000313" key="2">
    <source>
        <dbReference type="Proteomes" id="UP000324222"/>
    </source>
</evidence>
<comment type="caution">
    <text evidence="1">The sequence shown here is derived from an EMBL/GenBank/DDBJ whole genome shotgun (WGS) entry which is preliminary data.</text>
</comment>